<keyword evidence="2" id="KW-1185">Reference proteome</keyword>
<dbReference type="Proteomes" id="UP000593573">
    <property type="component" value="Unassembled WGS sequence"/>
</dbReference>
<sequence length="181" mass="20314">MENFERPQIQNPREVVQNSLPIITSSISEKPFLIDEMGRNTMSDKFEKIANIDMQDVIKYLTQGKGSWNYRPDTGIPINFSQGDDGGGFEDRGDTQDPPGTMDGIHTLDISTSGGSQWSYTSWFVKKDGWKETKCEPKELKAGGVSVMCVYVYFDDMNKSVVKDSIMSKSVVNEPAKYKST</sequence>
<accession>A0A7J8WB31</accession>
<name>A0A7J8WB31_9ROSI</name>
<gene>
    <name evidence="1" type="ORF">Goklo_029601</name>
</gene>
<dbReference type="AlphaFoldDB" id="A0A7J8WB31"/>
<dbReference type="EMBL" id="JABFAB010242430">
    <property type="protein sequence ID" value="MBA0671844.1"/>
    <property type="molecule type" value="Genomic_DNA"/>
</dbReference>
<protein>
    <submittedName>
        <fullName evidence="1">Uncharacterized protein</fullName>
    </submittedName>
</protein>
<organism evidence="1 2">
    <name type="scientific">Gossypium klotzschianum</name>
    <dbReference type="NCBI Taxonomy" id="34286"/>
    <lineage>
        <taxon>Eukaryota</taxon>
        <taxon>Viridiplantae</taxon>
        <taxon>Streptophyta</taxon>
        <taxon>Embryophyta</taxon>
        <taxon>Tracheophyta</taxon>
        <taxon>Spermatophyta</taxon>
        <taxon>Magnoliopsida</taxon>
        <taxon>eudicotyledons</taxon>
        <taxon>Gunneridae</taxon>
        <taxon>Pentapetalae</taxon>
        <taxon>rosids</taxon>
        <taxon>malvids</taxon>
        <taxon>Malvales</taxon>
        <taxon>Malvaceae</taxon>
        <taxon>Malvoideae</taxon>
        <taxon>Gossypium</taxon>
    </lineage>
</organism>
<evidence type="ECO:0000313" key="2">
    <source>
        <dbReference type="Proteomes" id="UP000593573"/>
    </source>
</evidence>
<reference evidence="1 2" key="1">
    <citation type="journal article" date="2019" name="Genome Biol. Evol.">
        <title>Insights into the evolution of the New World diploid cottons (Gossypium, subgenus Houzingenia) based on genome sequencing.</title>
        <authorList>
            <person name="Grover C.E."/>
            <person name="Arick M.A. 2nd"/>
            <person name="Thrash A."/>
            <person name="Conover J.L."/>
            <person name="Sanders W.S."/>
            <person name="Peterson D.G."/>
            <person name="Frelichowski J.E."/>
            <person name="Scheffler J.A."/>
            <person name="Scheffler B.E."/>
            <person name="Wendel J.F."/>
        </authorList>
    </citation>
    <scope>NUCLEOTIDE SEQUENCE [LARGE SCALE GENOMIC DNA]</scope>
    <source>
        <strain evidence="1">57</strain>
        <tissue evidence="1">Leaf</tissue>
    </source>
</reference>
<evidence type="ECO:0000313" key="1">
    <source>
        <dbReference type="EMBL" id="MBA0671844.1"/>
    </source>
</evidence>
<proteinExistence type="predicted"/>
<comment type="caution">
    <text evidence="1">The sequence shown here is derived from an EMBL/GenBank/DDBJ whole genome shotgun (WGS) entry which is preliminary data.</text>
</comment>